<evidence type="ECO:0000256" key="6">
    <source>
        <dbReference type="ARBA" id="ARBA00022989"/>
    </source>
</evidence>
<protein>
    <recommendedName>
        <fullName evidence="9">Multidrug-efflux transporter</fullName>
    </recommendedName>
</protein>
<feature type="transmembrane region" description="Helical" evidence="10">
    <location>
        <begin position="44"/>
        <end position="66"/>
    </location>
</feature>
<evidence type="ECO:0000256" key="10">
    <source>
        <dbReference type="SAM" id="Phobius"/>
    </source>
</evidence>
<evidence type="ECO:0000256" key="5">
    <source>
        <dbReference type="ARBA" id="ARBA00022692"/>
    </source>
</evidence>
<keyword evidence="2" id="KW-0813">Transport</keyword>
<organism evidence="11 12">
    <name type="scientific">Uabimicrobium amorphum</name>
    <dbReference type="NCBI Taxonomy" id="2596890"/>
    <lineage>
        <taxon>Bacteria</taxon>
        <taxon>Pseudomonadati</taxon>
        <taxon>Planctomycetota</taxon>
        <taxon>Candidatus Uabimicrobiia</taxon>
        <taxon>Candidatus Uabimicrobiales</taxon>
        <taxon>Candidatus Uabimicrobiaceae</taxon>
        <taxon>Candidatus Uabimicrobium</taxon>
    </lineage>
</organism>
<keyword evidence="8 10" id="KW-0472">Membrane</keyword>
<dbReference type="GO" id="GO:0006811">
    <property type="term" value="P:monoatomic ion transport"/>
    <property type="evidence" value="ECO:0007669"/>
    <property type="project" value="UniProtKB-KW"/>
</dbReference>
<dbReference type="EMBL" id="AP019860">
    <property type="protein sequence ID" value="BBM87558.1"/>
    <property type="molecule type" value="Genomic_DNA"/>
</dbReference>
<dbReference type="PANTHER" id="PTHR43298:SF2">
    <property type="entry name" value="FMN_FAD EXPORTER YEEO-RELATED"/>
    <property type="match status" value="1"/>
</dbReference>
<evidence type="ECO:0000256" key="2">
    <source>
        <dbReference type="ARBA" id="ARBA00022448"/>
    </source>
</evidence>
<feature type="transmembrane region" description="Helical" evidence="10">
    <location>
        <begin position="285"/>
        <end position="307"/>
    </location>
</feature>
<feature type="transmembrane region" description="Helical" evidence="10">
    <location>
        <begin position="389"/>
        <end position="411"/>
    </location>
</feature>
<feature type="transmembrane region" description="Helical" evidence="10">
    <location>
        <begin position="97"/>
        <end position="119"/>
    </location>
</feature>
<proteinExistence type="predicted"/>
<evidence type="ECO:0000256" key="4">
    <source>
        <dbReference type="ARBA" id="ARBA00022475"/>
    </source>
</evidence>
<evidence type="ECO:0000256" key="8">
    <source>
        <dbReference type="ARBA" id="ARBA00023136"/>
    </source>
</evidence>
<dbReference type="InterPro" id="IPR002528">
    <property type="entry name" value="MATE_fam"/>
</dbReference>
<feature type="transmembrane region" description="Helical" evidence="10">
    <location>
        <begin position="358"/>
        <end position="377"/>
    </location>
</feature>
<reference evidence="11 12" key="1">
    <citation type="submission" date="2019-08" db="EMBL/GenBank/DDBJ databases">
        <title>Complete genome sequence of Candidatus Uab amorphum.</title>
        <authorList>
            <person name="Shiratori T."/>
            <person name="Suzuki S."/>
            <person name="Kakizawa Y."/>
            <person name="Ishida K."/>
        </authorList>
    </citation>
    <scope>NUCLEOTIDE SEQUENCE [LARGE SCALE GENOMIC DNA]</scope>
    <source>
        <strain evidence="11 12">SRT547</strain>
    </source>
</reference>
<feature type="transmembrane region" description="Helical" evidence="10">
    <location>
        <begin position="319"/>
        <end position="338"/>
    </location>
</feature>
<feature type="transmembrane region" description="Helical" evidence="10">
    <location>
        <begin position="20"/>
        <end position="38"/>
    </location>
</feature>
<accession>A0A5S9ISX8</accession>
<dbReference type="KEGG" id="uam:UABAM_05970"/>
<dbReference type="AlphaFoldDB" id="A0A5S9ISX8"/>
<dbReference type="Proteomes" id="UP000326354">
    <property type="component" value="Chromosome"/>
</dbReference>
<gene>
    <name evidence="11" type="ORF">UABAM_05970</name>
</gene>
<feature type="transmembrane region" description="Helical" evidence="10">
    <location>
        <begin position="417"/>
        <end position="437"/>
    </location>
</feature>
<dbReference type="GO" id="GO:0015297">
    <property type="term" value="F:antiporter activity"/>
    <property type="evidence" value="ECO:0007669"/>
    <property type="project" value="UniProtKB-KW"/>
</dbReference>
<dbReference type="InterPro" id="IPR050222">
    <property type="entry name" value="MATE_MdtK"/>
</dbReference>
<evidence type="ECO:0000256" key="9">
    <source>
        <dbReference type="ARBA" id="ARBA00031636"/>
    </source>
</evidence>
<evidence type="ECO:0000256" key="7">
    <source>
        <dbReference type="ARBA" id="ARBA00023065"/>
    </source>
</evidence>
<dbReference type="InterPro" id="IPR048279">
    <property type="entry name" value="MdtK-like"/>
</dbReference>
<feature type="transmembrane region" description="Helical" evidence="10">
    <location>
        <begin position="169"/>
        <end position="193"/>
    </location>
</feature>
<evidence type="ECO:0000256" key="1">
    <source>
        <dbReference type="ARBA" id="ARBA00004651"/>
    </source>
</evidence>
<dbReference type="PIRSF" id="PIRSF006603">
    <property type="entry name" value="DinF"/>
    <property type="match status" value="1"/>
</dbReference>
<keyword evidence="12" id="KW-1185">Reference proteome</keyword>
<dbReference type="Pfam" id="PF01554">
    <property type="entry name" value="MatE"/>
    <property type="match status" value="2"/>
</dbReference>
<evidence type="ECO:0000313" key="11">
    <source>
        <dbReference type="EMBL" id="BBM87558.1"/>
    </source>
</evidence>
<keyword evidence="6 10" id="KW-1133">Transmembrane helix</keyword>
<evidence type="ECO:0000256" key="3">
    <source>
        <dbReference type="ARBA" id="ARBA00022449"/>
    </source>
</evidence>
<dbReference type="NCBIfam" id="TIGR00797">
    <property type="entry name" value="matE"/>
    <property type="match status" value="1"/>
</dbReference>
<dbReference type="GO" id="GO:0042910">
    <property type="term" value="F:xenobiotic transmembrane transporter activity"/>
    <property type="evidence" value="ECO:0007669"/>
    <property type="project" value="InterPro"/>
</dbReference>
<keyword evidence="3" id="KW-0050">Antiport</keyword>
<dbReference type="OrthoDB" id="9806302at2"/>
<feature type="transmembrane region" description="Helical" evidence="10">
    <location>
        <begin position="199"/>
        <end position="222"/>
    </location>
</feature>
<keyword evidence="5 10" id="KW-0812">Transmembrane</keyword>
<feature type="transmembrane region" description="Helical" evidence="10">
    <location>
        <begin position="243"/>
        <end position="265"/>
    </location>
</feature>
<name>A0A5S9ISX8_UABAM</name>
<comment type="subcellular location">
    <subcellularLocation>
        <location evidence="1">Cell membrane</location>
        <topology evidence="1">Multi-pass membrane protein</topology>
    </subcellularLocation>
</comment>
<keyword evidence="4" id="KW-1003">Cell membrane</keyword>
<dbReference type="PANTHER" id="PTHR43298">
    <property type="entry name" value="MULTIDRUG RESISTANCE PROTEIN NORM-RELATED"/>
    <property type="match status" value="1"/>
</dbReference>
<keyword evidence="7" id="KW-0406">Ion transport</keyword>
<evidence type="ECO:0000313" key="12">
    <source>
        <dbReference type="Proteomes" id="UP000326354"/>
    </source>
</evidence>
<sequence>MVKFLKARDENLTTISTSKALWLLCMPISLKLLGHFFFEIIDAFWLGKLGTEVLAAVGGTSLYIWLYRSLIMATQVGTNTLVSQSVGENNYAQSRSIANVGITISIAMSILFLGIYWLLSTHLLKIIGLRGQTLEYAMQYFLPFIFASPIFYLWVVCEEIINARGQTHVTLIIVIFSICVNTILDPILIHGWGFEGLGIFGAQLASIIAASMGLVLSGYYCLRKNYVSRMTYVAKTAKQILTIGTPRAISGSVFCLTYVGLANLIQQFGEAALAAWMISHRLEGFAYHISLAFSFALAIIVGQCVGAKKFSMATNSIRISLRYLNAIIIVNSFFLVFYSEFFIRVFTADPLTIQFGSTYLKIVGFAHIFMGWELACGGALSGWGKTLPFIYIITPLTVMRLPVSYANIYYFETGITGIFWAISISTILKGSIMNWLVARYAKRQA</sequence>
<feature type="transmembrane region" description="Helical" evidence="10">
    <location>
        <begin position="139"/>
        <end position="157"/>
    </location>
</feature>
<dbReference type="GO" id="GO:0005886">
    <property type="term" value="C:plasma membrane"/>
    <property type="evidence" value="ECO:0007669"/>
    <property type="project" value="UniProtKB-SubCell"/>
</dbReference>